<evidence type="ECO:0000313" key="8">
    <source>
        <dbReference type="Proteomes" id="UP000315295"/>
    </source>
</evidence>
<evidence type="ECO:0000256" key="5">
    <source>
        <dbReference type="SAM" id="MobiDB-lite"/>
    </source>
</evidence>
<keyword evidence="3" id="KW-0934">Plastid</keyword>
<feature type="compositionally biased region" description="Polar residues" evidence="5">
    <location>
        <begin position="1"/>
        <end position="13"/>
    </location>
</feature>
<comment type="similarity">
    <text evidence="2">Belongs to the PAP/fibrillin family.</text>
</comment>
<dbReference type="Pfam" id="PF04755">
    <property type="entry name" value="PAP_fibrillin"/>
    <property type="match status" value="1"/>
</dbReference>
<keyword evidence="8" id="KW-1185">Reference proteome</keyword>
<evidence type="ECO:0000259" key="6">
    <source>
        <dbReference type="Pfam" id="PF04755"/>
    </source>
</evidence>
<reference evidence="7 8" key="1">
    <citation type="journal article" date="2019" name="G3 (Bethesda)">
        <title>Sequencing of a Wild Apple (Malus baccata) Genome Unravels the Differences Between Cultivated and Wild Apple Species Regarding Disease Resistance and Cold Tolerance.</title>
        <authorList>
            <person name="Chen X."/>
        </authorList>
    </citation>
    <scope>NUCLEOTIDE SEQUENCE [LARGE SCALE GENOMIC DNA]</scope>
    <source>
        <strain evidence="8">cv. Shandingzi</strain>
        <tissue evidence="7">Leaves</tissue>
    </source>
</reference>
<organism evidence="7 8">
    <name type="scientific">Malus baccata</name>
    <name type="common">Siberian crab apple</name>
    <name type="synonym">Pyrus baccata</name>
    <dbReference type="NCBI Taxonomy" id="106549"/>
    <lineage>
        <taxon>Eukaryota</taxon>
        <taxon>Viridiplantae</taxon>
        <taxon>Streptophyta</taxon>
        <taxon>Embryophyta</taxon>
        <taxon>Tracheophyta</taxon>
        <taxon>Spermatophyta</taxon>
        <taxon>Magnoliopsida</taxon>
        <taxon>eudicotyledons</taxon>
        <taxon>Gunneridae</taxon>
        <taxon>Pentapetalae</taxon>
        <taxon>rosids</taxon>
        <taxon>fabids</taxon>
        <taxon>Rosales</taxon>
        <taxon>Rosaceae</taxon>
        <taxon>Amygdaloideae</taxon>
        <taxon>Maleae</taxon>
        <taxon>Malus</taxon>
    </lineage>
</organism>
<comment type="subcellular location">
    <subcellularLocation>
        <location evidence="1">Plastid</location>
    </subcellularLocation>
</comment>
<dbReference type="EMBL" id="VIEB01000156">
    <property type="protein sequence ID" value="TQE03350.1"/>
    <property type="molecule type" value="Genomic_DNA"/>
</dbReference>
<dbReference type="Proteomes" id="UP000315295">
    <property type="component" value="Unassembled WGS sequence"/>
</dbReference>
<comment type="caution">
    <text evidence="7">The sequence shown here is derived from an EMBL/GenBank/DDBJ whole genome shotgun (WGS) entry which is preliminary data.</text>
</comment>
<dbReference type="AlphaFoldDB" id="A0A540MYC9"/>
<feature type="region of interest" description="Disordered" evidence="5">
    <location>
        <begin position="1"/>
        <end position="65"/>
    </location>
</feature>
<name>A0A540MYC9_MALBA</name>
<dbReference type="GO" id="GO:0009536">
    <property type="term" value="C:plastid"/>
    <property type="evidence" value="ECO:0007669"/>
    <property type="project" value="UniProtKB-SubCell"/>
</dbReference>
<feature type="domain" description="Plastid lipid-associated protein/fibrillin conserved" evidence="6">
    <location>
        <begin position="131"/>
        <end position="183"/>
    </location>
</feature>
<evidence type="ECO:0000256" key="2">
    <source>
        <dbReference type="ARBA" id="ARBA00005845"/>
    </source>
</evidence>
<feature type="compositionally biased region" description="Low complexity" evidence="5">
    <location>
        <begin position="55"/>
        <end position="65"/>
    </location>
</feature>
<evidence type="ECO:0000256" key="3">
    <source>
        <dbReference type="ARBA" id="ARBA00022640"/>
    </source>
</evidence>
<sequence length="184" mass="20370">MKVRPNQTVDNLSTTHQQHQRHTTAVSQKKPHASSIPREGEKERISRRGGGRVASNGKGNNGISGILVGSRKMVQSLKEIVNNCTEKPNLIRNPPPPPFTLSNCSSSSQKWRAKVSFFLAFLNKRKDTQPIKDELLDAIAPLDRGADATPEDQQTVDQIACKLEAVNPTTEPLKSDLLNGKWER</sequence>
<evidence type="ECO:0000256" key="1">
    <source>
        <dbReference type="ARBA" id="ARBA00004474"/>
    </source>
</evidence>
<dbReference type="PANTHER" id="PTHR31906">
    <property type="entry name" value="PLASTID-LIPID-ASSOCIATED PROTEIN 4, CHLOROPLASTIC-RELATED"/>
    <property type="match status" value="1"/>
</dbReference>
<dbReference type="InterPro" id="IPR006843">
    <property type="entry name" value="PAP/fibrillin_dom"/>
</dbReference>
<evidence type="ECO:0000313" key="7">
    <source>
        <dbReference type="EMBL" id="TQE03350.1"/>
    </source>
</evidence>
<gene>
    <name evidence="7" type="ORF">C1H46_011001</name>
</gene>
<evidence type="ECO:0000256" key="4">
    <source>
        <dbReference type="ARBA" id="ARBA00022946"/>
    </source>
</evidence>
<keyword evidence="4" id="KW-0809">Transit peptide</keyword>
<accession>A0A540MYC9</accession>
<protein>
    <recommendedName>
        <fullName evidence="6">Plastid lipid-associated protein/fibrillin conserved domain-containing protein</fullName>
    </recommendedName>
</protein>
<proteinExistence type="inferred from homology"/>
<dbReference type="InterPro" id="IPR039633">
    <property type="entry name" value="PAP"/>
</dbReference>